<dbReference type="SUPFAM" id="SSF53335">
    <property type="entry name" value="S-adenosyl-L-methionine-dependent methyltransferases"/>
    <property type="match status" value="1"/>
</dbReference>
<dbReference type="GO" id="GO:0032259">
    <property type="term" value="P:methylation"/>
    <property type="evidence" value="ECO:0007669"/>
    <property type="project" value="UniProtKB-KW"/>
</dbReference>
<dbReference type="OrthoDB" id="529208at2"/>
<dbReference type="InterPro" id="IPR029063">
    <property type="entry name" value="SAM-dependent_MTases_sf"/>
</dbReference>
<dbReference type="PANTHER" id="PTHR42912:SF80">
    <property type="entry name" value="METHYLTRANSFERASE DOMAIN-CONTAINING PROTEIN"/>
    <property type="match status" value="1"/>
</dbReference>
<protein>
    <submittedName>
        <fullName evidence="2">Methyltransferase TM1293</fullName>
    </submittedName>
</protein>
<dbReference type="Proteomes" id="UP000194141">
    <property type="component" value="Unassembled WGS sequence"/>
</dbReference>
<evidence type="ECO:0000313" key="2">
    <source>
        <dbReference type="EMBL" id="OSS41608.1"/>
    </source>
</evidence>
<dbReference type="RefSeq" id="WP_086033852.1">
    <property type="nucleotide sequence ID" value="NZ_MDSU01000018.1"/>
</dbReference>
<gene>
    <name evidence="2" type="ORF">DESAMIL20_1161</name>
</gene>
<evidence type="ECO:0000313" key="3">
    <source>
        <dbReference type="Proteomes" id="UP000194141"/>
    </source>
</evidence>
<sequence length="298" mass="33542">MKKAVISINENGDIFDGNFEDSPFYLIVEGDQKKKIQDCALDINKLGDSVLIGKSVSVEFKNIITSKSIEYIFLDFVNAVEVLEYFKNYSDKIQVFDNNTEDYEEWFEKNKYVYLSEVEALKKVMPKEGKGIEIGVGSGRFALPLGIKVGVEPSKQMADIAKKNGIDVIFGVAESLPLEDNSFDFALMAVTICFVNDPLKSLKECYRILKPKGKIIIGIVDSDTTLGRLYLEKKENSVFYKHARFFSSKQVIDLLEKSGFTFKQAYQVLLGDYRQINAVEEPKEGFGEGGFSVLVGEK</sequence>
<dbReference type="PANTHER" id="PTHR42912">
    <property type="entry name" value="METHYLTRANSFERASE"/>
    <property type="match status" value="1"/>
</dbReference>
<evidence type="ECO:0000259" key="1">
    <source>
        <dbReference type="Pfam" id="PF08241"/>
    </source>
</evidence>
<organism evidence="2 3">
    <name type="scientific">Desulfurella amilsii</name>
    <dbReference type="NCBI Taxonomy" id="1562698"/>
    <lineage>
        <taxon>Bacteria</taxon>
        <taxon>Pseudomonadati</taxon>
        <taxon>Campylobacterota</taxon>
        <taxon>Desulfurellia</taxon>
        <taxon>Desulfurellales</taxon>
        <taxon>Desulfurellaceae</taxon>
        <taxon>Desulfurella</taxon>
    </lineage>
</organism>
<feature type="domain" description="Methyltransferase type 11" evidence="1">
    <location>
        <begin position="133"/>
        <end position="217"/>
    </location>
</feature>
<keyword evidence="3" id="KW-1185">Reference proteome</keyword>
<dbReference type="Gene3D" id="3.40.50.150">
    <property type="entry name" value="Vaccinia Virus protein VP39"/>
    <property type="match status" value="1"/>
</dbReference>
<name>A0A1X4XVR8_9BACT</name>
<dbReference type="CDD" id="cd02440">
    <property type="entry name" value="AdoMet_MTases"/>
    <property type="match status" value="1"/>
</dbReference>
<dbReference type="EMBL" id="MDSU01000018">
    <property type="protein sequence ID" value="OSS41608.1"/>
    <property type="molecule type" value="Genomic_DNA"/>
</dbReference>
<keyword evidence="2" id="KW-0808">Transferase</keyword>
<proteinExistence type="predicted"/>
<accession>A0A1X4XVR8</accession>
<dbReference type="InterPro" id="IPR050508">
    <property type="entry name" value="Methyltransf_Superfamily"/>
</dbReference>
<dbReference type="GO" id="GO:0008757">
    <property type="term" value="F:S-adenosylmethionine-dependent methyltransferase activity"/>
    <property type="evidence" value="ECO:0007669"/>
    <property type="project" value="InterPro"/>
</dbReference>
<dbReference type="Pfam" id="PF08241">
    <property type="entry name" value="Methyltransf_11"/>
    <property type="match status" value="1"/>
</dbReference>
<dbReference type="STRING" id="1562698.DESAMIL20_1161"/>
<dbReference type="AlphaFoldDB" id="A0A1X4XVR8"/>
<comment type="caution">
    <text evidence="2">The sequence shown here is derived from an EMBL/GenBank/DDBJ whole genome shotgun (WGS) entry which is preliminary data.</text>
</comment>
<reference evidence="2 3" key="1">
    <citation type="journal article" date="2017" name="Front. Microbiol.">
        <title>Genome Sequence of Desulfurella amilsii Strain TR1 and Comparative Genomics of Desulfurellaceae Family.</title>
        <authorList>
            <person name="Florentino A.P."/>
            <person name="Stams A.J."/>
            <person name="Sanchez-Andrea I."/>
        </authorList>
    </citation>
    <scope>NUCLEOTIDE SEQUENCE [LARGE SCALE GENOMIC DNA]</scope>
    <source>
        <strain evidence="2 3">TR1</strain>
    </source>
</reference>
<dbReference type="InterPro" id="IPR013216">
    <property type="entry name" value="Methyltransf_11"/>
</dbReference>
<keyword evidence="2" id="KW-0489">Methyltransferase</keyword>